<reference evidence="3" key="1">
    <citation type="submission" date="2018-05" db="EMBL/GenBank/DDBJ databases">
        <title>Host range determinants of Salmonella infecting bacteriophages.</title>
        <authorList>
            <person name="Gencay Y.E."/>
        </authorList>
    </citation>
    <scope>NUCLEOTIDE SEQUENCE [LARGE SCALE GENOMIC DNA]</scope>
</reference>
<protein>
    <submittedName>
        <fullName evidence="2">Homing endonuclease protein</fullName>
    </submittedName>
</protein>
<dbReference type="Proteomes" id="UP000252592">
    <property type="component" value="Segment"/>
</dbReference>
<keyword evidence="3" id="KW-1185">Reference proteome</keyword>
<organism evidence="2 3">
    <name type="scientific">Salmonella phage S118</name>
    <dbReference type="NCBI Taxonomy" id="2231347"/>
    <lineage>
        <taxon>Viruses</taxon>
        <taxon>Duplodnaviria</taxon>
        <taxon>Heunggongvirae</taxon>
        <taxon>Uroviricota</taxon>
        <taxon>Caudoviricetes</taxon>
        <taxon>Pantevenvirales</taxon>
        <taxon>Ackermannviridae</taxon>
        <taxon>Cvivirinae</taxon>
        <taxon>Kuttervirus</taxon>
        <taxon>Kuttervirus S118</taxon>
    </lineage>
</organism>
<reference evidence="2 3" key="2">
    <citation type="journal article" date="2019" name="Environ. Microbiol.">
        <title>The genera of bacteriophages and their receptors are the major determinants of host range.</title>
        <authorList>
            <person name="Gencay Y.E."/>
            <person name="Gambino M."/>
            <person name="Prussing T.F."/>
            <person name="Brondsted L."/>
        </authorList>
    </citation>
    <scope>NUCLEOTIDE SEQUENCE [LARGE SCALE GENOMIC DNA]</scope>
</reference>
<feature type="domain" description="HNH nuclease" evidence="1">
    <location>
        <begin position="1"/>
        <end position="51"/>
    </location>
</feature>
<proteinExistence type="predicted"/>
<evidence type="ECO:0000259" key="1">
    <source>
        <dbReference type="SMART" id="SM00507"/>
    </source>
</evidence>
<dbReference type="GeneID" id="55809905"/>
<keyword evidence="2" id="KW-0255">Endonuclease</keyword>
<dbReference type="CDD" id="cd00085">
    <property type="entry name" value="HNHc"/>
    <property type="match status" value="1"/>
</dbReference>
<evidence type="ECO:0000313" key="2">
    <source>
        <dbReference type="EMBL" id="AXC40995.1"/>
    </source>
</evidence>
<keyword evidence="2" id="KW-0378">Hydrolase</keyword>
<sequence>MNYRKIHDSLIERARKRSFLGYTETHHIIPRCMGGKNDKDNLVELTPEEHYLVHQLLVKIYPNNFKLAFAANAMCINNEFSGRSCNKLFGWLRRRLSESNRQMYVDKPNLRKIRSERMKRTHEENPGLRKAQSERLKENGIFTIQPPWKSNKATEVSLEIWKMADVYYEWWKINQTGYTVMAKHFGFSNKTTPHETMVKKFKTGWIPKEDPDWVNFFNL</sequence>
<evidence type="ECO:0000313" key="3">
    <source>
        <dbReference type="Proteomes" id="UP000252592"/>
    </source>
</evidence>
<name>A0A2Z5HLB9_9CAUD</name>
<dbReference type="SMART" id="SM00507">
    <property type="entry name" value="HNHc"/>
    <property type="match status" value="1"/>
</dbReference>
<accession>A0A2Z5HLB9</accession>
<dbReference type="RefSeq" id="YP_009880645.1">
    <property type="nucleotide sequence ID" value="NC_049437.1"/>
</dbReference>
<dbReference type="KEGG" id="vg:55809905"/>
<dbReference type="InterPro" id="IPR003615">
    <property type="entry name" value="HNH_nuc"/>
</dbReference>
<keyword evidence="2" id="KW-0540">Nuclease</keyword>
<dbReference type="EMBL" id="MH370371">
    <property type="protein sequence ID" value="AXC40995.1"/>
    <property type="molecule type" value="Genomic_DNA"/>
</dbReference>
<dbReference type="GO" id="GO:0004519">
    <property type="term" value="F:endonuclease activity"/>
    <property type="evidence" value="ECO:0007669"/>
    <property type="project" value="UniProtKB-KW"/>
</dbReference>